<keyword evidence="7" id="KW-0325">Glycoprotein</keyword>
<dbReference type="PANTHER" id="PTHR32382:SF88">
    <property type="entry name" value="OS02G0461500 PROTEIN"/>
    <property type="match status" value="1"/>
</dbReference>
<evidence type="ECO:0000256" key="2">
    <source>
        <dbReference type="ARBA" id="ARBA00007843"/>
    </source>
</evidence>
<evidence type="ECO:0000256" key="5">
    <source>
        <dbReference type="ARBA" id="ARBA00022974"/>
    </source>
</evidence>
<feature type="domain" description="FAS1" evidence="13">
    <location>
        <begin position="25"/>
        <end position="156"/>
    </location>
</feature>
<reference evidence="14" key="2">
    <citation type="submission" date="2021-02" db="EMBL/GenBank/DDBJ databases">
        <authorList>
            <person name="Kimball J.A."/>
            <person name="Haas M.W."/>
            <person name="Macchietto M."/>
            <person name="Kono T."/>
            <person name="Duquette J."/>
            <person name="Shao M."/>
        </authorList>
    </citation>
    <scope>NUCLEOTIDE SEQUENCE</scope>
    <source>
        <tissue evidence="14">Fresh leaf tissue</tissue>
    </source>
</reference>
<evidence type="ECO:0000256" key="11">
    <source>
        <dbReference type="SAM" id="MobiDB-lite"/>
    </source>
</evidence>
<feature type="compositionally biased region" description="Pro residues" evidence="11">
    <location>
        <begin position="171"/>
        <end position="183"/>
    </location>
</feature>
<comment type="subcellular location">
    <subcellularLocation>
        <location evidence="1">Cell membrane</location>
    </subcellularLocation>
    <subcellularLocation>
        <location evidence="10">Endomembrane system</location>
        <topology evidence="10">Lipid-anchor</topology>
    </subcellularLocation>
</comment>
<comment type="similarity">
    <text evidence="2">Belongs to the fasciclin-like AGP family.</text>
</comment>
<dbReference type="Pfam" id="PF02469">
    <property type="entry name" value="Fasciclin"/>
    <property type="match status" value="1"/>
</dbReference>
<feature type="signal peptide" evidence="12">
    <location>
        <begin position="1"/>
        <end position="25"/>
    </location>
</feature>
<accession>A0A8J5SSN3</accession>
<name>A0A8J5SSN3_ZIZPA</name>
<feature type="region of interest" description="Disordered" evidence="11">
    <location>
        <begin position="168"/>
        <end position="294"/>
    </location>
</feature>
<evidence type="ECO:0000256" key="6">
    <source>
        <dbReference type="ARBA" id="ARBA00023136"/>
    </source>
</evidence>
<evidence type="ECO:0000256" key="3">
    <source>
        <dbReference type="ARBA" id="ARBA00022475"/>
    </source>
</evidence>
<evidence type="ECO:0000259" key="13">
    <source>
        <dbReference type="PROSITE" id="PS50213"/>
    </source>
</evidence>
<keyword evidence="15" id="KW-1185">Reference proteome</keyword>
<dbReference type="GO" id="GO:0005886">
    <property type="term" value="C:plasma membrane"/>
    <property type="evidence" value="ECO:0007669"/>
    <property type="project" value="UniProtKB-SubCell"/>
</dbReference>
<sequence length="294" mass="29781">MARNNASSAAGTLVLLLSLASSSWAFNITRILGEFSDFSTFNDLLSQTKLADEINRRQTITVLAVDNGAASGISSLPSDVQRKVLSVHVVLDYYDTAKLGGMKNRSAVLTTLYQSSGQADNRMGFLNYTKRADGVMVFGSAEPGAPVTSQMIKVVLSRPYNISVLQVSSPIMPPGIGAPPSAPPAKAKTPVPAPAPSPSKGRKAASPPKPEAPAPSSSDDASADAPADAPAPSADGPVADGPTADGPTADGPAEADAPAHDQSSDDAADAPEGSAAGARAVSGSNLGRDGENMS</sequence>
<proteinExistence type="inferred from homology"/>
<keyword evidence="4 12" id="KW-0732">Signal</keyword>
<dbReference type="FunFam" id="2.30.180.10:FF:000015">
    <property type="entry name" value="Fasciclin-like arabinogalactan protein 3"/>
    <property type="match status" value="1"/>
</dbReference>
<evidence type="ECO:0000313" key="15">
    <source>
        <dbReference type="Proteomes" id="UP000729402"/>
    </source>
</evidence>
<evidence type="ECO:0000313" key="14">
    <source>
        <dbReference type="EMBL" id="KAG8070627.1"/>
    </source>
</evidence>
<evidence type="ECO:0000256" key="12">
    <source>
        <dbReference type="SAM" id="SignalP"/>
    </source>
</evidence>
<feature type="compositionally biased region" description="Low complexity" evidence="11">
    <location>
        <begin position="270"/>
        <end position="284"/>
    </location>
</feature>
<evidence type="ECO:0000256" key="9">
    <source>
        <dbReference type="ARBA" id="ARBA00024686"/>
    </source>
</evidence>
<evidence type="ECO:0000256" key="7">
    <source>
        <dbReference type="ARBA" id="ARBA00023180"/>
    </source>
</evidence>
<evidence type="ECO:0000256" key="1">
    <source>
        <dbReference type="ARBA" id="ARBA00004236"/>
    </source>
</evidence>
<dbReference type="InterPro" id="IPR033254">
    <property type="entry name" value="Plant_FLA"/>
</dbReference>
<keyword evidence="8" id="KW-0449">Lipoprotein</keyword>
<keyword evidence="6" id="KW-0472">Membrane</keyword>
<dbReference type="OrthoDB" id="694090at2759"/>
<evidence type="ECO:0000256" key="10">
    <source>
        <dbReference type="ARBA" id="ARBA00037868"/>
    </source>
</evidence>
<gene>
    <name evidence="14" type="ORF">GUJ93_ZPchr0006g40628</name>
</gene>
<comment type="caution">
    <text evidence="14">The sequence shown here is derived from an EMBL/GenBank/DDBJ whole genome shotgun (WGS) entry which is preliminary data.</text>
</comment>
<dbReference type="PROSITE" id="PS50213">
    <property type="entry name" value="FAS1"/>
    <property type="match status" value="1"/>
</dbReference>
<evidence type="ECO:0000256" key="8">
    <source>
        <dbReference type="ARBA" id="ARBA00023288"/>
    </source>
</evidence>
<comment type="function">
    <text evidence="9">May be a cell surface adhesion protein.</text>
</comment>
<protein>
    <recommendedName>
        <fullName evidence="13">FAS1 domain-containing protein</fullName>
    </recommendedName>
</protein>
<keyword evidence="5" id="KW-0654">Proteoglycan</keyword>
<dbReference type="EMBL" id="JAAALK010000283">
    <property type="protein sequence ID" value="KAG8070627.1"/>
    <property type="molecule type" value="Genomic_DNA"/>
</dbReference>
<keyword evidence="3" id="KW-1003">Cell membrane</keyword>
<dbReference type="Proteomes" id="UP000729402">
    <property type="component" value="Unassembled WGS sequence"/>
</dbReference>
<feature type="compositionally biased region" description="Low complexity" evidence="11">
    <location>
        <begin position="214"/>
        <end position="242"/>
    </location>
</feature>
<reference evidence="14" key="1">
    <citation type="journal article" date="2021" name="bioRxiv">
        <title>Whole Genome Assembly and Annotation of Northern Wild Rice, Zizania palustris L., Supports a Whole Genome Duplication in the Zizania Genus.</title>
        <authorList>
            <person name="Haas M."/>
            <person name="Kono T."/>
            <person name="Macchietto M."/>
            <person name="Millas R."/>
            <person name="McGilp L."/>
            <person name="Shao M."/>
            <person name="Duquette J."/>
            <person name="Hirsch C.N."/>
            <person name="Kimball J."/>
        </authorList>
    </citation>
    <scope>NUCLEOTIDE SEQUENCE</scope>
    <source>
        <tissue evidence="14">Fresh leaf tissue</tissue>
    </source>
</reference>
<dbReference type="GO" id="GO:0012505">
    <property type="term" value="C:endomembrane system"/>
    <property type="evidence" value="ECO:0007669"/>
    <property type="project" value="UniProtKB-SubCell"/>
</dbReference>
<evidence type="ECO:0000256" key="4">
    <source>
        <dbReference type="ARBA" id="ARBA00022729"/>
    </source>
</evidence>
<dbReference type="InterPro" id="IPR000782">
    <property type="entry name" value="FAS1_domain"/>
</dbReference>
<dbReference type="PANTHER" id="PTHR32382">
    <property type="entry name" value="FASCICLIN-LIKE ARABINOGALACTAN PROTEIN"/>
    <property type="match status" value="1"/>
</dbReference>
<organism evidence="14 15">
    <name type="scientific">Zizania palustris</name>
    <name type="common">Northern wild rice</name>
    <dbReference type="NCBI Taxonomy" id="103762"/>
    <lineage>
        <taxon>Eukaryota</taxon>
        <taxon>Viridiplantae</taxon>
        <taxon>Streptophyta</taxon>
        <taxon>Embryophyta</taxon>
        <taxon>Tracheophyta</taxon>
        <taxon>Spermatophyta</taxon>
        <taxon>Magnoliopsida</taxon>
        <taxon>Liliopsida</taxon>
        <taxon>Poales</taxon>
        <taxon>Poaceae</taxon>
        <taxon>BOP clade</taxon>
        <taxon>Oryzoideae</taxon>
        <taxon>Oryzeae</taxon>
        <taxon>Zizaniinae</taxon>
        <taxon>Zizania</taxon>
    </lineage>
</organism>
<dbReference type="AlphaFoldDB" id="A0A8J5SSN3"/>
<feature type="chain" id="PRO_5035168663" description="FAS1 domain-containing protein" evidence="12">
    <location>
        <begin position="26"/>
        <end position="294"/>
    </location>
</feature>